<keyword evidence="4 13" id="KW-0963">Cytoplasm</keyword>
<evidence type="ECO:0000256" key="11">
    <source>
        <dbReference type="ARBA" id="ARBA00069325"/>
    </source>
</evidence>
<evidence type="ECO:0000313" key="14">
    <source>
        <dbReference type="EMBL" id="TLD42601.1"/>
    </source>
</evidence>
<dbReference type="InterPro" id="IPR042119">
    <property type="entry name" value="QueA_dom2"/>
</dbReference>
<name>A0A533QIR6_9BACT</name>
<proteinExistence type="inferred from homology"/>
<sequence>MNVIVPKSVEICTKLADFDYDLPKDLIAQQPLENRDDARLLILYRNTGKIEHRKFYEITDYLSDGDLLVLNNTKVIPARIRGNKTSGASIELLFIEELEENRWKVLIKSRTRLREKEEIRIDSRVISVNLLERSEDGAWYVEFNKDVDVKRLMNQMGEMPLPPYIKRKKDSNALYSLDQERYQTVFAEKTGAIAAPTAGLHFSQNILKNIKTLGTEIEFITLHVGLGTFLPIKTEDIRDHQMHKEYYECSEEIIQKIKKTKEKNSRVIATGSTSCRALETVAMNGKTPQLSGWTSLFIHPPYHFQYVDILLTNFHLPKTTLLLLVSAFAGRENIMNAYETAKSKGYRFFSYGDCMMII</sequence>
<evidence type="ECO:0000256" key="1">
    <source>
        <dbReference type="ARBA" id="ARBA00004496"/>
    </source>
</evidence>
<organism evidence="14 15">
    <name type="scientific">Candidatus Jettenia ecosi</name>
    <dbReference type="NCBI Taxonomy" id="2494326"/>
    <lineage>
        <taxon>Bacteria</taxon>
        <taxon>Pseudomonadati</taxon>
        <taxon>Planctomycetota</taxon>
        <taxon>Candidatus Brocadiia</taxon>
        <taxon>Candidatus Brocadiales</taxon>
        <taxon>Candidatus Brocadiaceae</taxon>
        <taxon>Candidatus Jettenia</taxon>
    </lineage>
</organism>
<evidence type="ECO:0000256" key="2">
    <source>
        <dbReference type="ARBA" id="ARBA00004691"/>
    </source>
</evidence>
<keyword evidence="14" id="KW-0413">Isomerase</keyword>
<reference evidence="14 15" key="1">
    <citation type="submission" date="2019-04" db="EMBL/GenBank/DDBJ databases">
        <title>Genome of a novel bacterium Candidatus Jettenia ecosi reconstructed from metagenome of an anammox bioreactor.</title>
        <authorList>
            <person name="Mardanov A.V."/>
            <person name="Beletsky A.V."/>
            <person name="Ravin N.V."/>
            <person name="Botchkova E.A."/>
            <person name="Litti Y.V."/>
            <person name="Nozhevnikova A.N."/>
        </authorList>
    </citation>
    <scope>NUCLEOTIDE SEQUENCE [LARGE SCALE GENOMIC DNA]</scope>
    <source>
        <strain evidence="14">J2</strain>
    </source>
</reference>
<evidence type="ECO:0000256" key="8">
    <source>
        <dbReference type="ARBA" id="ARBA00052751"/>
    </source>
</evidence>
<evidence type="ECO:0000256" key="12">
    <source>
        <dbReference type="ARBA" id="ARBA00076160"/>
    </source>
</evidence>
<keyword evidence="7 13" id="KW-0671">Queuosine biosynthesis</keyword>
<comment type="similarity">
    <text evidence="9 13">Belongs to the QueA family.</text>
</comment>
<dbReference type="FunFam" id="3.40.1780.10:FF:000001">
    <property type="entry name" value="S-adenosylmethionine:tRNA ribosyltransferase-isomerase"/>
    <property type="match status" value="1"/>
</dbReference>
<dbReference type="GO" id="GO:0005737">
    <property type="term" value="C:cytoplasm"/>
    <property type="evidence" value="ECO:0007669"/>
    <property type="project" value="UniProtKB-SubCell"/>
</dbReference>
<comment type="pathway">
    <text evidence="2 13">tRNA modification; tRNA-queuosine biosynthesis.</text>
</comment>
<dbReference type="Gene3D" id="2.40.10.240">
    <property type="entry name" value="QueA-like"/>
    <property type="match status" value="1"/>
</dbReference>
<dbReference type="SUPFAM" id="SSF111337">
    <property type="entry name" value="QueA-like"/>
    <property type="match status" value="1"/>
</dbReference>
<dbReference type="AlphaFoldDB" id="A0A533QIR6"/>
<dbReference type="GO" id="GO:0008616">
    <property type="term" value="P:tRNA queuosine(34) biosynthetic process"/>
    <property type="evidence" value="ECO:0007669"/>
    <property type="project" value="UniProtKB-UniRule"/>
</dbReference>
<comment type="function">
    <text evidence="13">Transfers and isomerizes the ribose moiety from AdoMet to the 7-aminomethyl group of 7-deazaguanine (preQ1-tRNA) to give epoxyqueuosine (oQ-tRNA).</text>
</comment>
<dbReference type="NCBIfam" id="NF001140">
    <property type="entry name" value="PRK00147.1"/>
    <property type="match status" value="1"/>
</dbReference>
<evidence type="ECO:0000256" key="3">
    <source>
        <dbReference type="ARBA" id="ARBA00011245"/>
    </source>
</evidence>
<evidence type="ECO:0000313" key="15">
    <source>
        <dbReference type="Proteomes" id="UP000319783"/>
    </source>
</evidence>
<dbReference type="EC" id="2.4.99.17" evidence="10 13"/>
<keyword evidence="5 13" id="KW-0808">Transferase</keyword>
<comment type="caution">
    <text evidence="14">The sequence shown here is derived from an EMBL/GenBank/DDBJ whole genome shotgun (WGS) entry which is preliminary data.</text>
</comment>
<evidence type="ECO:0000256" key="13">
    <source>
        <dbReference type="HAMAP-Rule" id="MF_00113"/>
    </source>
</evidence>
<accession>A0A533QIR6</accession>
<evidence type="ECO:0000256" key="7">
    <source>
        <dbReference type="ARBA" id="ARBA00022785"/>
    </source>
</evidence>
<dbReference type="HAMAP" id="MF_00113">
    <property type="entry name" value="QueA"/>
    <property type="match status" value="1"/>
</dbReference>
<dbReference type="NCBIfam" id="TIGR00113">
    <property type="entry name" value="queA"/>
    <property type="match status" value="1"/>
</dbReference>
<dbReference type="InterPro" id="IPR036100">
    <property type="entry name" value="QueA_sf"/>
</dbReference>
<dbReference type="UniPathway" id="UPA00392"/>
<evidence type="ECO:0000256" key="4">
    <source>
        <dbReference type="ARBA" id="ARBA00022490"/>
    </source>
</evidence>
<dbReference type="InterPro" id="IPR003699">
    <property type="entry name" value="QueA"/>
</dbReference>
<evidence type="ECO:0000256" key="9">
    <source>
        <dbReference type="ARBA" id="ARBA00061210"/>
    </source>
</evidence>
<dbReference type="PANTHER" id="PTHR30307">
    <property type="entry name" value="S-ADENOSYLMETHIONINE:TRNA RIBOSYLTRANSFERASE-ISOMERASE"/>
    <property type="match status" value="1"/>
</dbReference>
<dbReference type="Proteomes" id="UP000319783">
    <property type="component" value="Unassembled WGS sequence"/>
</dbReference>
<dbReference type="InterPro" id="IPR042118">
    <property type="entry name" value="QueA_dom1"/>
</dbReference>
<evidence type="ECO:0000256" key="10">
    <source>
        <dbReference type="ARBA" id="ARBA00066503"/>
    </source>
</evidence>
<comment type="catalytic activity">
    <reaction evidence="8 13">
        <text>7-aminomethyl-7-carbaguanosine(34) in tRNA + S-adenosyl-L-methionine = epoxyqueuosine(34) in tRNA + adenine + L-methionine + 2 H(+)</text>
        <dbReference type="Rhea" id="RHEA:32155"/>
        <dbReference type="Rhea" id="RHEA-COMP:10342"/>
        <dbReference type="Rhea" id="RHEA-COMP:18582"/>
        <dbReference type="ChEBI" id="CHEBI:15378"/>
        <dbReference type="ChEBI" id="CHEBI:16708"/>
        <dbReference type="ChEBI" id="CHEBI:57844"/>
        <dbReference type="ChEBI" id="CHEBI:59789"/>
        <dbReference type="ChEBI" id="CHEBI:82833"/>
        <dbReference type="ChEBI" id="CHEBI:194443"/>
        <dbReference type="EC" id="2.4.99.17"/>
    </reaction>
</comment>
<dbReference type="EMBL" id="SULG01000016">
    <property type="protein sequence ID" value="TLD42601.1"/>
    <property type="molecule type" value="Genomic_DNA"/>
</dbReference>
<dbReference type="GO" id="GO:0051075">
    <property type="term" value="F:S-adenosylmethionine:tRNA ribosyltransferase-isomerase activity"/>
    <property type="evidence" value="ECO:0007669"/>
    <property type="project" value="UniProtKB-EC"/>
</dbReference>
<comment type="subcellular location">
    <subcellularLocation>
        <location evidence="1 13">Cytoplasm</location>
    </subcellularLocation>
</comment>
<comment type="subunit">
    <text evidence="3 13">Monomer.</text>
</comment>
<gene>
    <name evidence="13" type="primary">queA</name>
    <name evidence="14" type="ORF">JETT_1055</name>
</gene>
<dbReference type="Gene3D" id="3.40.1780.10">
    <property type="entry name" value="QueA-like"/>
    <property type="match status" value="1"/>
</dbReference>
<evidence type="ECO:0000256" key="5">
    <source>
        <dbReference type="ARBA" id="ARBA00022679"/>
    </source>
</evidence>
<dbReference type="PANTHER" id="PTHR30307:SF0">
    <property type="entry name" value="S-ADENOSYLMETHIONINE:TRNA RIBOSYLTRANSFERASE-ISOMERASE"/>
    <property type="match status" value="1"/>
</dbReference>
<dbReference type="Pfam" id="PF02547">
    <property type="entry name" value="Queuosine_synth"/>
    <property type="match status" value="1"/>
</dbReference>
<keyword evidence="6 13" id="KW-0949">S-adenosyl-L-methionine</keyword>
<evidence type="ECO:0000256" key="6">
    <source>
        <dbReference type="ARBA" id="ARBA00022691"/>
    </source>
</evidence>
<dbReference type="FunFam" id="2.40.10.240:FF:000002">
    <property type="entry name" value="S-adenosylmethionine:tRNA ribosyltransferase-isomerase"/>
    <property type="match status" value="1"/>
</dbReference>
<protein>
    <recommendedName>
        <fullName evidence="11 13">S-adenosylmethionine:tRNA ribosyltransferase-isomerase</fullName>
        <ecNumber evidence="10 13">2.4.99.17</ecNumber>
    </recommendedName>
    <alternativeName>
        <fullName evidence="12 13">Queuosine biosynthesis protein QueA</fullName>
    </alternativeName>
</protein>